<dbReference type="GO" id="GO:0000724">
    <property type="term" value="P:double-strand break repair via homologous recombination"/>
    <property type="evidence" value="ECO:0007669"/>
    <property type="project" value="TreeGrafter"/>
</dbReference>
<comment type="caution">
    <text evidence="2">The sequence shown here is derived from an EMBL/GenBank/DDBJ whole genome shotgun (WGS) entry which is preliminary data.</text>
</comment>
<dbReference type="PANTHER" id="PTHR28498:SF1">
    <property type="entry name" value="ZINC FINGER SWIM DOMAIN-CONTAINING PROTEIN 7"/>
    <property type="match status" value="1"/>
</dbReference>
<dbReference type="GeneID" id="39588142"/>
<organism evidence="2 3">
    <name type="scientific">Apiotrichum porosum</name>
    <dbReference type="NCBI Taxonomy" id="105984"/>
    <lineage>
        <taxon>Eukaryota</taxon>
        <taxon>Fungi</taxon>
        <taxon>Dikarya</taxon>
        <taxon>Basidiomycota</taxon>
        <taxon>Agaricomycotina</taxon>
        <taxon>Tremellomycetes</taxon>
        <taxon>Trichosporonales</taxon>
        <taxon>Trichosporonaceae</taxon>
        <taxon>Apiotrichum</taxon>
    </lineage>
</organism>
<gene>
    <name evidence="2" type="ORF">EHS24_003599</name>
</gene>
<reference evidence="2 3" key="1">
    <citation type="submission" date="2018-11" db="EMBL/GenBank/DDBJ databases">
        <title>Genome sequence of Apiotrichum porosum DSM 27194.</title>
        <authorList>
            <person name="Aliyu H."/>
            <person name="Gorte O."/>
            <person name="Ochsenreither K."/>
        </authorList>
    </citation>
    <scope>NUCLEOTIDE SEQUENCE [LARGE SCALE GENOMIC DNA]</scope>
    <source>
        <strain evidence="2 3">DSM 27194</strain>
    </source>
</reference>
<dbReference type="GO" id="GO:0097196">
    <property type="term" value="C:Shu complex"/>
    <property type="evidence" value="ECO:0007669"/>
    <property type="project" value="TreeGrafter"/>
</dbReference>
<sequence>MSDPSTQFLHLVSSLLSNLSPSSPVPDAILLQLHVVFGPMLTSALQLVDRRDVVKVCLPGGRVIHQVTSSAGAPYTLYLDLPAPPSPPPPTIAAPEPVVDAETDRPEVSPDSDAQNTRIGDDVRYLKALYCPCAGFAFNSLTGGRNVFVSEPQVGGHGGSQAH</sequence>
<accession>A0A427XEE5</accession>
<dbReference type="OrthoDB" id="337581at2759"/>
<protein>
    <submittedName>
        <fullName evidence="2">Uncharacterized protein</fullName>
    </submittedName>
</protein>
<proteinExistence type="predicted"/>
<dbReference type="AlphaFoldDB" id="A0A427XEE5"/>
<dbReference type="EMBL" id="RSCE01000017">
    <property type="protein sequence ID" value="RSH77289.1"/>
    <property type="molecule type" value="Genomic_DNA"/>
</dbReference>
<name>A0A427XEE5_9TREE</name>
<evidence type="ECO:0000256" key="1">
    <source>
        <dbReference type="SAM" id="MobiDB-lite"/>
    </source>
</evidence>
<feature type="region of interest" description="Disordered" evidence="1">
    <location>
        <begin position="81"/>
        <end position="117"/>
    </location>
</feature>
<keyword evidence="3" id="KW-1185">Reference proteome</keyword>
<feature type="compositionally biased region" description="Pro residues" evidence="1">
    <location>
        <begin position="82"/>
        <end position="92"/>
    </location>
</feature>
<dbReference type="Proteomes" id="UP000279236">
    <property type="component" value="Unassembled WGS sequence"/>
</dbReference>
<evidence type="ECO:0000313" key="3">
    <source>
        <dbReference type="Proteomes" id="UP000279236"/>
    </source>
</evidence>
<evidence type="ECO:0000313" key="2">
    <source>
        <dbReference type="EMBL" id="RSH77289.1"/>
    </source>
</evidence>
<dbReference type="PANTHER" id="PTHR28498">
    <property type="entry name" value="ZINC FINGER SWIM DOMAIN-CONTAINING PROTEIN 7"/>
    <property type="match status" value="1"/>
</dbReference>
<dbReference type="RefSeq" id="XP_028472436.1">
    <property type="nucleotide sequence ID" value="XM_028619262.1"/>
</dbReference>